<proteinExistence type="inferred from homology"/>
<evidence type="ECO:0000256" key="2">
    <source>
        <dbReference type="ARBA" id="ARBA00008066"/>
    </source>
</evidence>
<feature type="transmembrane region" description="Helical" evidence="6">
    <location>
        <begin position="30"/>
        <end position="52"/>
    </location>
</feature>
<dbReference type="AlphaFoldDB" id="A0A1Y2FWF3"/>
<dbReference type="PANTHER" id="PTHR22950:SF461">
    <property type="entry name" value="AMINO ACID TRANSPORTER TRANSMEMBRANE DOMAIN-CONTAINING PROTEIN"/>
    <property type="match status" value="1"/>
</dbReference>
<feature type="domain" description="Amino acid transporter transmembrane" evidence="7">
    <location>
        <begin position="3"/>
        <end position="168"/>
    </location>
</feature>
<name>A0A1Y2FWF3_PROLT</name>
<dbReference type="OMA" id="ANWAVFI"/>
<dbReference type="GO" id="GO:0015179">
    <property type="term" value="F:L-amino acid transmembrane transporter activity"/>
    <property type="evidence" value="ECO:0007669"/>
    <property type="project" value="TreeGrafter"/>
</dbReference>
<organism evidence="8 9">
    <name type="scientific">Protomyces lactucae-debilis</name>
    <dbReference type="NCBI Taxonomy" id="2754530"/>
    <lineage>
        <taxon>Eukaryota</taxon>
        <taxon>Fungi</taxon>
        <taxon>Dikarya</taxon>
        <taxon>Ascomycota</taxon>
        <taxon>Taphrinomycotina</taxon>
        <taxon>Taphrinomycetes</taxon>
        <taxon>Taphrinales</taxon>
        <taxon>Protomycetaceae</taxon>
        <taxon>Protomyces</taxon>
    </lineage>
</organism>
<dbReference type="Proteomes" id="UP000193685">
    <property type="component" value="Unassembled WGS sequence"/>
</dbReference>
<gene>
    <name evidence="8" type="ORF">BCR37DRAFT_376325</name>
</gene>
<dbReference type="GeneID" id="63785173"/>
<reference evidence="8 9" key="1">
    <citation type="submission" date="2016-07" db="EMBL/GenBank/DDBJ databases">
        <title>Pervasive Adenine N6-methylation of Active Genes in Fungi.</title>
        <authorList>
            <consortium name="DOE Joint Genome Institute"/>
            <person name="Mondo S.J."/>
            <person name="Dannebaum R.O."/>
            <person name="Kuo R.C."/>
            <person name="Labutti K."/>
            <person name="Haridas S."/>
            <person name="Kuo A."/>
            <person name="Salamov A."/>
            <person name="Ahrendt S.R."/>
            <person name="Lipzen A."/>
            <person name="Sullivan W."/>
            <person name="Andreopoulos W.B."/>
            <person name="Clum A."/>
            <person name="Lindquist E."/>
            <person name="Daum C."/>
            <person name="Ramamoorthy G.K."/>
            <person name="Gryganskyi A."/>
            <person name="Culley D."/>
            <person name="Magnuson J.K."/>
            <person name="James T.Y."/>
            <person name="O'Malley M.A."/>
            <person name="Stajich J.E."/>
            <person name="Spatafora J.W."/>
            <person name="Visel A."/>
            <person name="Grigoriev I.V."/>
        </authorList>
    </citation>
    <scope>NUCLEOTIDE SEQUENCE [LARGE SCALE GENOMIC DNA]</scope>
    <source>
        <strain evidence="8 9">12-1054</strain>
    </source>
</reference>
<dbReference type="RefSeq" id="XP_040727841.1">
    <property type="nucleotide sequence ID" value="XM_040868574.1"/>
</dbReference>
<evidence type="ECO:0000256" key="5">
    <source>
        <dbReference type="ARBA" id="ARBA00023136"/>
    </source>
</evidence>
<comment type="subcellular location">
    <subcellularLocation>
        <location evidence="1">Membrane</location>
        <topology evidence="1">Multi-pass membrane protein</topology>
    </subcellularLocation>
</comment>
<accession>A0A1Y2FWF3</accession>
<feature type="transmembrane region" description="Helical" evidence="6">
    <location>
        <begin position="205"/>
        <end position="230"/>
    </location>
</feature>
<evidence type="ECO:0000256" key="1">
    <source>
        <dbReference type="ARBA" id="ARBA00004141"/>
    </source>
</evidence>
<dbReference type="EMBL" id="MCFI01000002">
    <property type="protein sequence ID" value="ORY86985.1"/>
    <property type="molecule type" value="Genomic_DNA"/>
</dbReference>
<feature type="transmembrane region" description="Helical" evidence="6">
    <location>
        <begin position="142"/>
        <end position="168"/>
    </location>
</feature>
<evidence type="ECO:0000313" key="9">
    <source>
        <dbReference type="Proteomes" id="UP000193685"/>
    </source>
</evidence>
<evidence type="ECO:0000259" key="7">
    <source>
        <dbReference type="Pfam" id="PF01490"/>
    </source>
</evidence>
<evidence type="ECO:0000256" key="3">
    <source>
        <dbReference type="ARBA" id="ARBA00022692"/>
    </source>
</evidence>
<dbReference type="Pfam" id="PF01490">
    <property type="entry name" value="Aa_trans"/>
    <property type="match status" value="1"/>
</dbReference>
<evidence type="ECO:0000256" key="6">
    <source>
        <dbReference type="SAM" id="Phobius"/>
    </source>
</evidence>
<dbReference type="OrthoDB" id="40134at2759"/>
<keyword evidence="4 6" id="KW-1133">Transmembrane helix</keyword>
<protein>
    <recommendedName>
        <fullName evidence="7">Amino acid transporter transmembrane domain-containing protein</fullName>
    </recommendedName>
</protein>
<dbReference type="PANTHER" id="PTHR22950">
    <property type="entry name" value="AMINO ACID TRANSPORTER"/>
    <property type="match status" value="1"/>
</dbReference>
<dbReference type="InterPro" id="IPR013057">
    <property type="entry name" value="AA_transpt_TM"/>
</dbReference>
<feature type="transmembrane region" description="Helical" evidence="6">
    <location>
        <begin position="72"/>
        <end position="97"/>
    </location>
</feature>
<comment type="similarity">
    <text evidence="2">Belongs to the amino acid/polyamine transporter 2 family.</text>
</comment>
<feature type="transmembrane region" description="Helical" evidence="6">
    <location>
        <begin position="117"/>
        <end position="136"/>
    </location>
</feature>
<keyword evidence="3 6" id="KW-0812">Transmembrane</keyword>
<dbReference type="STRING" id="56484.A0A1Y2FWF3"/>
<keyword evidence="5 6" id="KW-0472">Membrane</keyword>
<dbReference type="GO" id="GO:0016020">
    <property type="term" value="C:membrane"/>
    <property type="evidence" value="ECO:0007669"/>
    <property type="project" value="UniProtKB-SubCell"/>
</dbReference>
<evidence type="ECO:0000256" key="4">
    <source>
        <dbReference type="ARBA" id="ARBA00022989"/>
    </source>
</evidence>
<keyword evidence="9" id="KW-1185">Reference proteome</keyword>
<evidence type="ECO:0000313" key="8">
    <source>
        <dbReference type="EMBL" id="ORY86985.1"/>
    </source>
</evidence>
<feature type="transmembrane region" description="Helical" evidence="6">
    <location>
        <begin position="236"/>
        <end position="258"/>
    </location>
</feature>
<comment type="caution">
    <text evidence="8">The sequence shown here is derived from an EMBL/GenBank/DDBJ whole genome shotgun (WGS) entry which is preliminary data.</text>
</comment>
<sequence length="259" mass="28056">MQIAFAFGGGIGVVETLSEMRRPTQFKRSLAIGQVLTVVVYLIFGPVLYAILGQNTILPSYLGLSNAEHARIVKGLTLLTNLAGTAFFGNIGAKLLYVNLIDRFDGPLLISKTGRAVFYAFATLFWALSFVIVAIVPQAGVVIRFTTTLLILPFSVAIPVAIHLGLVIQRDAASLDAFDPATLQIKANDAWIDGSRWERGLARAWYVKVPLAVLVVLMLCLVGLGGWAMWFEVRETFALGVTMAIGCSPPAATFFHAIR</sequence>